<organism evidence="3 4">
    <name type="scientific">Amphibalanus amphitrite</name>
    <name type="common">Striped barnacle</name>
    <name type="synonym">Balanus amphitrite</name>
    <dbReference type="NCBI Taxonomy" id="1232801"/>
    <lineage>
        <taxon>Eukaryota</taxon>
        <taxon>Metazoa</taxon>
        <taxon>Ecdysozoa</taxon>
        <taxon>Arthropoda</taxon>
        <taxon>Crustacea</taxon>
        <taxon>Multicrustacea</taxon>
        <taxon>Cirripedia</taxon>
        <taxon>Thoracica</taxon>
        <taxon>Thoracicalcarea</taxon>
        <taxon>Balanomorpha</taxon>
        <taxon>Balanoidea</taxon>
        <taxon>Balanidae</taxon>
        <taxon>Amphibalaninae</taxon>
        <taxon>Amphibalanus</taxon>
    </lineage>
</organism>
<dbReference type="Pfam" id="PF00595">
    <property type="entry name" value="PDZ"/>
    <property type="match status" value="2"/>
</dbReference>
<sequence length="986" mass="108179">MRLFRRRGSDSAPQLVSLSPLRREEGGDPEDPASPPLIKPSIIYISADEQHKKDVSTWGRRVGRRLSRLTRSGSSEQISGSSSSGRRRWRVSEPRTEHRIEPRPEHRPEHRQEHRPEHRPERRPEPEPDPETRSLRAERRKVDRVESIRNLLRRPVVAVRDRERRGSDTALPLTPVTEQRQSRPARPVKRSISLYKSASTSHLDSDLNSLKDALRQSREQGVWNQSAYLPTKTMSCDNIIEMGTKSVLPPPESRRYPLSVLPEEPGPVTLRRKVTIGDVRSRSHEGFLSDGRPRRYQPAPSAGQRQRMGVMGGGQPSEHRFVSAGGHTTRSVGNITISVSEGAVGGDKRPLHMACSTESGYDSDGTRRSEGSPPGSTRRISVHSTSRRVSGSGYQTRVISISPDPREEERSPFACQRSNTVLRQPPSELWFSDDANLSSCSASEPATPPKKFIPHKSRPAKPPRKSLLREQVTEISTQTSLPWDRSQYDELSDTESLSGLHRSDTVRRRYPEPGGHGRAGDSVDPPERGHTGVCYARRAPTIDPRSRSESHLLSDGYGRSRSESYSRDRGDFSEVPTRGRIRMGTREAAREPGRPPARPRSTGHLVAAGGGPTSPAALPSLPADFTNKQFKMLRVKKADGDSLGIFIARNSGHGYLIAEMEPNGAIARDGRFKVGDELVNVNGRRLRGCALESVLDVLQDPSPELDIVIARDFHPDRLQPAAPPAGQHVVVISVPDTSGGGGTSGSRDELLDEPDDSLEYPATGSEPYDASEADEYRRPESVLSAVSGYSVSSAQSVSSVRELLRRRHEQRAGARSASSTSSSRRPKSLITSLLTVSFEKGAGKKSLGFSIVGGRDSPKGNMGIYVKTVFPNGQAAEEGKLIEGDEILAVNGYSMQGLSHGEAVVVFKSVRSGQVILYIARREQYGRRRGRAVTQQLAQRRTFQTGRGAVDGENPWQEAVLGLGGAEAIAAASALQTGQRPQSAAR</sequence>
<proteinExistence type="predicted"/>
<feature type="region of interest" description="Disordered" evidence="1">
    <location>
        <begin position="161"/>
        <end position="190"/>
    </location>
</feature>
<feature type="domain" description="PDZ" evidence="2">
    <location>
        <begin position="835"/>
        <end position="909"/>
    </location>
</feature>
<dbReference type="CDD" id="cd00136">
    <property type="entry name" value="PDZ_canonical"/>
    <property type="match status" value="1"/>
</dbReference>
<dbReference type="OrthoDB" id="6022711at2759"/>
<feature type="compositionally biased region" description="Polar residues" evidence="1">
    <location>
        <begin position="374"/>
        <end position="399"/>
    </location>
</feature>
<dbReference type="CDD" id="cd06759">
    <property type="entry name" value="PDZ3_PDZD2-PDZ1_hPro-IL-16-like"/>
    <property type="match status" value="1"/>
</dbReference>
<feature type="compositionally biased region" description="Basic and acidic residues" evidence="1">
    <location>
        <begin position="501"/>
        <end position="511"/>
    </location>
</feature>
<keyword evidence="4" id="KW-1185">Reference proteome</keyword>
<evidence type="ECO:0000313" key="4">
    <source>
        <dbReference type="Proteomes" id="UP000440578"/>
    </source>
</evidence>
<dbReference type="PANTHER" id="PTHR11324">
    <property type="entry name" value="IL16-RELATED"/>
    <property type="match status" value="1"/>
</dbReference>
<feature type="compositionally biased region" description="Low complexity" evidence="1">
    <location>
        <begin position="69"/>
        <end position="84"/>
    </location>
</feature>
<dbReference type="PANTHER" id="PTHR11324:SF16">
    <property type="entry name" value="PDZ DOMAIN-CONTAINING PROTEIN 2"/>
    <property type="match status" value="1"/>
</dbReference>
<feature type="compositionally biased region" description="Basic and acidic residues" evidence="1">
    <location>
        <begin position="283"/>
        <end position="293"/>
    </location>
</feature>
<feature type="compositionally biased region" description="Basic and acidic residues" evidence="1">
    <location>
        <begin position="584"/>
        <end position="593"/>
    </location>
</feature>
<reference evidence="3 4" key="1">
    <citation type="submission" date="2019-07" db="EMBL/GenBank/DDBJ databases">
        <title>Draft genome assembly of a fouling barnacle, Amphibalanus amphitrite (Darwin, 1854): The first reference genome for Thecostraca.</title>
        <authorList>
            <person name="Kim W."/>
        </authorList>
    </citation>
    <scope>NUCLEOTIDE SEQUENCE [LARGE SCALE GENOMIC DNA]</scope>
    <source>
        <strain evidence="3">SNU_AA5</strain>
        <tissue evidence="3">Soma without cirri and trophi</tissue>
    </source>
</reference>
<comment type="caution">
    <text evidence="3">The sequence shown here is derived from an EMBL/GenBank/DDBJ whole genome shotgun (WGS) entry which is preliminary data.</text>
</comment>
<protein>
    <submittedName>
        <fullName evidence="3">PDZ domain-containing protein 2</fullName>
    </submittedName>
</protein>
<feature type="region of interest" description="Disordered" evidence="1">
    <location>
        <begin position="283"/>
        <end position="314"/>
    </location>
</feature>
<feature type="compositionally biased region" description="Basic and acidic residues" evidence="1">
    <location>
        <begin position="518"/>
        <end position="530"/>
    </location>
</feature>
<gene>
    <name evidence="3" type="primary">PDZD2_0</name>
    <name evidence="3" type="ORF">FJT64_017628</name>
</gene>
<dbReference type="InterPro" id="IPR036034">
    <property type="entry name" value="PDZ_sf"/>
</dbReference>
<feature type="compositionally biased region" description="Basic residues" evidence="1">
    <location>
        <begin position="452"/>
        <end position="466"/>
    </location>
</feature>
<feature type="region of interest" description="Disordered" evidence="1">
    <location>
        <begin position="438"/>
        <end position="620"/>
    </location>
</feature>
<dbReference type="Proteomes" id="UP000440578">
    <property type="component" value="Unassembled WGS sequence"/>
</dbReference>
<feature type="compositionally biased region" description="Low complexity" evidence="1">
    <location>
        <begin position="813"/>
        <end position="823"/>
    </location>
</feature>
<feature type="region of interest" description="Disordered" evidence="1">
    <location>
        <begin position="1"/>
        <end position="140"/>
    </location>
</feature>
<evidence type="ECO:0000259" key="2">
    <source>
        <dbReference type="PROSITE" id="PS50106"/>
    </source>
</evidence>
<feature type="region of interest" description="Disordered" evidence="1">
    <location>
        <begin position="341"/>
        <end position="419"/>
    </location>
</feature>
<accession>A0A6A4X6D1</accession>
<dbReference type="PROSITE" id="PS50106">
    <property type="entry name" value="PDZ"/>
    <property type="match status" value="2"/>
</dbReference>
<dbReference type="EMBL" id="VIIS01000229">
    <property type="protein sequence ID" value="KAF0311564.1"/>
    <property type="molecule type" value="Genomic_DNA"/>
</dbReference>
<name>A0A6A4X6D1_AMPAM</name>
<feature type="compositionally biased region" description="Basic and acidic residues" evidence="1">
    <location>
        <begin position="544"/>
        <end position="572"/>
    </location>
</feature>
<feature type="compositionally biased region" description="Basic and acidic residues" evidence="1">
    <location>
        <begin position="90"/>
        <end position="140"/>
    </location>
</feature>
<feature type="region of interest" description="Disordered" evidence="1">
    <location>
        <begin position="800"/>
        <end position="826"/>
    </location>
</feature>
<dbReference type="SUPFAM" id="SSF50156">
    <property type="entry name" value="PDZ domain-like"/>
    <property type="match status" value="2"/>
</dbReference>
<dbReference type="Gene3D" id="2.30.42.10">
    <property type="match status" value="2"/>
</dbReference>
<feature type="domain" description="PDZ" evidence="2">
    <location>
        <begin position="632"/>
        <end position="713"/>
    </location>
</feature>
<evidence type="ECO:0000256" key="1">
    <source>
        <dbReference type="SAM" id="MobiDB-lite"/>
    </source>
</evidence>
<evidence type="ECO:0000313" key="3">
    <source>
        <dbReference type="EMBL" id="KAF0311564.1"/>
    </source>
</evidence>
<dbReference type="SMART" id="SM00228">
    <property type="entry name" value="PDZ"/>
    <property type="match status" value="2"/>
</dbReference>
<dbReference type="InterPro" id="IPR001478">
    <property type="entry name" value="PDZ"/>
</dbReference>
<dbReference type="AlphaFoldDB" id="A0A6A4X6D1"/>
<feature type="region of interest" description="Disordered" evidence="1">
    <location>
        <begin position="718"/>
        <end position="779"/>
    </location>
</feature>